<feature type="domain" description="RIN4 pathogenic type III effector avirulence factor Avr cleavage site" evidence="2">
    <location>
        <begin position="13"/>
        <end position="42"/>
    </location>
</feature>
<sequence>MVEITLLLLSWQQRSHVPKFGNWESEENAPYTAYFDKARKDKTGGKMINPNDPQDNPDIFSDKTPPVQDPPFRTVAEPEESIRPKHEHKSSREDGEDLRQLTDSPARHDLGRRAATDSPHHRHADHGGSSGGTARRAQRQSVGPDRSTEHSPLHPRSAGKGSGASSPFNERRGSSEGSHGLAPFTPGRSRLGARGDETPDQGAAVPKFGDWDESNPSSADGFTHIFNKVREERQSGTAKVPIITTESSNFYGQKQNNDNPKVCGSISINRSSNAYLIS</sequence>
<dbReference type="OMA" id="QYTTYFE"/>
<proteinExistence type="predicted"/>
<dbReference type="AlphaFoldDB" id="A0A834YSP3"/>
<evidence type="ECO:0000256" key="1">
    <source>
        <dbReference type="SAM" id="MobiDB-lite"/>
    </source>
</evidence>
<dbReference type="InterPro" id="IPR008700">
    <property type="entry name" value="TypeIII_avirulence_cleave"/>
</dbReference>
<dbReference type="OrthoDB" id="1109067at2759"/>
<gene>
    <name evidence="3" type="ORF">HHK36_022313</name>
</gene>
<keyword evidence="4" id="KW-1185">Reference proteome</keyword>
<evidence type="ECO:0000259" key="2">
    <source>
        <dbReference type="Pfam" id="PF05627"/>
    </source>
</evidence>
<reference evidence="3 4" key="1">
    <citation type="submission" date="2020-04" db="EMBL/GenBank/DDBJ databases">
        <title>Plant Genome Project.</title>
        <authorList>
            <person name="Zhang R.-G."/>
        </authorList>
    </citation>
    <scope>NUCLEOTIDE SEQUENCE [LARGE SCALE GENOMIC DNA]</scope>
    <source>
        <strain evidence="3">YNK0</strain>
        <tissue evidence="3">Leaf</tissue>
    </source>
</reference>
<dbReference type="GO" id="GO:0005886">
    <property type="term" value="C:plasma membrane"/>
    <property type="evidence" value="ECO:0007669"/>
    <property type="project" value="TreeGrafter"/>
</dbReference>
<comment type="caution">
    <text evidence="3">The sequence shown here is derived from an EMBL/GenBank/DDBJ whole genome shotgun (WGS) entry which is preliminary data.</text>
</comment>
<feature type="domain" description="RIN4 pathogenic type III effector avirulence factor Avr cleavage site" evidence="2">
    <location>
        <begin position="201"/>
        <end position="234"/>
    </location>
</feature>
<protein>
    <recommendedName>
        <fullName evidence="2">RIN4 pathogenic type III effector avirulence factor Avr cleavage site domain-containing protein</fullName>
    </recommendedName>
</protein>
<organism evidence="3 4">
    <name type="scientific">Tetracentron sinense</name>
    <name type="common">Spur-leaf</name>
    <dbReference type="NCBI Taxonomy" id="13715"/>
    <lineage>
        <taxon>Eukaryota</taxon>
        <taxon>Viridiplantae</taxon>
        <taxon>Streptophyta</taxon>
        <taxon>Embryophyta</taxon>
        <taxon>Tracheophyta</taxon>
        <taxon>Spermatophyta</taxon>
        <taxon>Magnoliopsida</taxon>
        <taxon>Trochodendrales</taxon>
        <taxon>Trochodendraceae</taxon>
        <taxon>Tetracentron</taxon>
    </lineage>
</organism>
<feature type="region of interest" description="Disordered" evidence="1">
    <location>
        <begin position="34"/>
        <end position="221"/>
    </location>
</feature>
<dbReference type="EMBL" id="JABCRI010000016">
    <property type="protein sequence ID" value="KAF8391973.1"/>
    <property type="molecule type" value="Genomic_DNA"/>
</dbReference>
<evidence type="ECO:0000313" key="4">
    <source>
        <dbReference type="Proteomes" id="UP000655225"/>
    </source>
</evidence>
<accession>A0A834YSP3</accession>
<name>A0A834YSP3_TETSI</name>
<dbReference type="InterPro" id="IPR040387">
    <property type="entry name" value="RIN4/NOI4"/>
</dbReference>
<evidence type="ECO:0000313" key="3">
    <source>
        <dbReference type="EMBL" id="KAF8391973.1"/>
    </source>
</evidence>
<dbReference type="PANTHER" id="PTHR33159:SF6">
    <property type="entry name" value="RPM1-INTERACTING PROTEIN 4"/>
    <property type="match status" value="1"/>
</dbReference>
<dbReference type="PANTHER" id="PTHR33159">
    <property type="entry name" value="RPM1-INTERACTING PROTEIN 4 (RIN4) FAMILY PROTEIN"/>
    <property type="match status" value="1"/>
</dbReference>
<dbReference type="Proteomes" id="UP000655225">
    <property type="component" value="Unassembled WGS sequence"/>
</dbReference>
<dbReference type="Pfam" id="PF05627">
    <property type="entry name" value="AvrRpt-cleavage"/>
    <property type="match status" value="2"/>
</dbReference>
<feature type="compositionally biased region" description="Basic and acidic residues" evidence="1">
    <location>
        <begin position="80"/>
        <end position="119"/>
    </location>
</feature>